<gene>
    <name evidence="1" type="ORF">B0H17DRAFT_1206882</name>
</gene>
<evidence type="ECO:0000313" key="2">
    <source>
        <dbReference type="Proteomes" id="UP001221757"/>
    </source>
</evidence>
<protein>
    <recommendedName>
        <fullName evidence="3">F-box domain-containing protein</fullName>
    </recommendedName>
</protein>
<proteinExistence type="predicted"/>
<reference evidence="1" key="1">
    <citation type="submission" date="2023-03" db="EMBL/GenBank/DDBJ databases">
        <title>Massive genome expansion in bonnet fungi (Mycena s.s.) driven by repeated elements and novel gene families across ecological guilds.</title>
        <authorList>
            <consortium name="Lawrence Berkeley National Laboratory"/>
            <person name="Harder C.B."/>
            <person name="Miyauchi S."/>
            <person name="Viragh M."/>
            <person name="Kuo A."/>
            <person name="Thoen E."/>
            <person name="Andreopoulos B."/>
            <person name="Lu D."/>
            <person name="Skrede I."/>
            <person name="Drula E."/>
            <person name="Henrissat B."/>
            <person name="Morin E."/>
            <person name="Kohler A."/>
            <person name="Barry K."/>
            <person name="LaButti K."/>
            <person name="Morin E."/>
            <person name="Salamov A."/>
            <person name="Lipzen A."/>
            <person name="Mereny Z."/>
            <person name="Hegedus B."/>
            <person name="Baldrian P."/>
            <person name="Stursova M."/>
            <person name="Weitz H."/>
            <person name="Taylor A."/>
            <person name="Grigoriev I.V."/>
            <person name="Nagy L.G."/>
            <person name="Martin F."/>
            <person name="Kauserud H."/>
        </authorList>
    </citation>
    <scope>NUCLEOTIDE SEQUENCE</scope>
    <source>
        <strain evidence="1">CBHHK067</strain>
    </source>
</reference>
<dbReference type="AlphaFoldDB" id="A0AAD7G8G4"/>
<evidence type="ECO:0008006" key="3">
    <source>
        <dbReference type="Google" id="ProtNLM"/>
    </source>
</evidence>
<accession>A0AAD7G8G4</accession>
<comment type="caution">
    <text evidence="1">The sequence shown here is derived from an EMBL/GenBank/DDBJ whole genome shotgun (WGS) entry which is preliminary data.</text>
</comment>
<dbReference type="Proteomes" id="UP001221757">
    <property type="component" value="Unassembled WGS sequence"/>
</dbReference>
<name>A0AAD7G8G4_MYCRO</name>
<keyword evidence="2" id="KW-1185">Reference proteome</keyword>
<sequence length="436" mass="49534">MAVNPLTLNHFAVEILFEIASNATQTEQMALSTVSKTFNAVAAKFLYRHIVLTSFRRIFRFCDTLEKKTEAALAVRTLSFDLLGHAMISGKWNVAIFEPFFRMINRALLKTTRLYSLVLRLPHDPRGMILQNCTFPSLNHYGSTFDSGGDFVERNPVIKNITVLGEGLGPDTMFDSAHVPSLNVFSGPAHLVPTVVPGRPVHSAKLWWPLYPCYETAEDGLDRCSAAIIKSLAQSTFPTGIAILENLFMDWPPMRTIDALATSLNLRVLFIRSRNCGERAYHMFLFELQTVLPQFQQLQEIGVTFLSPCGNADLQLHRDKVAELVEEFWTIREWANRCPTIRVCTLQSSTPWLRFRLTSPSFWVPLHPEERVFARVFADTMWKEAYENLRAWERFCRNCLALYAQLPRGTGLFLAMHSQVVAIQSFGDLIPPLLDS</sequence>
<evidence type="ECO:0000313" key="1">
    <source>
        <dbReference type="EMBL" id="KAJ7677600.1"/>
    </source>
</evidence>
<dbReference type="EMBL" id="JARKIE010000136">
    <property type="protein sequence ID" value="KAJ7677600.1"/>
    <property type="molecule type" value="Genomic_DNA"/>
</dbReference>
<organism evidence="1 2">
    <name type="scientific">Mycena rosella</name>
    <name type="common">Pink bonnet</name>
    <name type="synonym">Agaricus rosellus</name>
    <dbReference type="NCBI Taxonomy" id="1033263"/>
    <lineage>
        <taxon>Eukaryota</taxon>
        <taxon>Fungi</taxon>
        <taxon>Dikarya</taxon>
        <taxon>Basidiomycota</taxon>
        <taxon>Agaricomycotina</taxon>
        <taxon>Agaricomycetes</taxon>
        <taxon>Agaricomycetidae</taxon>
        <taxon>Agaricales</taxon>
        <taxon>Marasmiineae</taxon>
        <taxon>Mycenaceae</taxon>
        <taxon>Mycena</taxon>
    </lineage>
</organism>